<keyword evidence="1" id="KW-1185">Reference proteome</keyword>
<evidence type="ECO:0000313" key="2">
    <source>
        <dbReference type="WBParaSite" id="TMUE_3000011053.1"/>
    </source>
</evidence>
<dbReference type="WBParaSite" id="TMUE_3000011053.1">
    <property type="protein sequence ID" value="TMUE_3000011053.1"/>
    <property type="gene ID" value="WBGene00284909"/>
</dbReference>
<organism evidence="1 2">
    <name type="scientific">Trichuris muris</name>
    <name type="common">Mouse whipworm</name>
    <dbReference type="NCBI Taxonomy" id="70415"/>
    <lineage>
        <taxon>Eukaryota</taxon>
        <taxon>Metazoa</taxon>
        <taxon>Ecdysozoa</taxon>
        <taxon>Nematoda</taxon>
        <taxon>Enoplea</taxon>
        <taxon>Dorylaimia</taxon>
        <taxon>Trichinellida</taxon>
        <taxon>Trichuridae</taxon>
        <taxon>Trichuris</taxon>
    </lineage>
</organism>
<reference evidence="2" key="1">
    <citation type="submission" date="2019-12" db="UniProtKB">
        <authorList>
            <consortium name="WormBaseParasite"/>
        </authorList>
    </citation>
    <scope>IDENTIFICATION</scope>
</reference>
<evidence type="ECO:0000313" key="1">
    <source>
        <dbReference type="Proteomes" id="UP000046395"/>
    </source>
</evidence>
<protein>
    <submittedName>
        <fullName evidence="2">Uncharacterized protein</fullName>
    </submittedName>
</protein>
<name>A0A5S6QVB1_TRIMR</name>
<accession>A0A5S6QVB1</accession>
<sequence>MESVFDDVLWVGSGPITAGRAILTTGLEKRDSYACPTPKRMRSQDVPCGWSVFAWLHYGHDLSDYVGVSVTIVSAERDALAKATSVLVFVGVGSYVAYRVLLGLNAVDIFHALLFYVEPLWCTAKRSEESSEHELNGSSVHSFSSEEQSTIVKVSSSSSSSVGNDGLERRTGDGNEAVFNCDLTVRSAEPNVSANLAQSLPVSCHSSPICSRQFRSCSRNSSSSFLNGSCGSRLSSTPFLWDYEWTPFSDHPLSHAKRRSTSSGLSPRKRALLSSNGLYCCSDFSSEHSQVYSRDPSEWSEMVELKQVGEGTIAEFDQLQRDIVELRSEMETFKTDCDRYVEDRQATLGDLRSMYRSVPPTSDSGSPQPDAKCLSPSSSSVNMVMMASCDSICTCRPTSVLCPSCGTHIPTSRCRGCASDVDAPSAVQGSYHSFISAGVVPSVCSSSGDVAAMGASFVDSCISSFDENCFGSFSCSSPGPVGPLPKMKSFDLEHGSPTSPMVRVLSSSATWLLVDLNNFLCKNVAHTLSLNHVTCQLIHRRALQRVFLPSGGQLNIIQAVLYYIYLQTALPLTDALTNSLNVFLNWFSRCNLPHGVLTASCIQSLAALESWLQQGKNEEAEIGTREFEAKLPLYETATKVLIAWNVLIRHSSVVSEEGIGSSHSVMCDQSESTSIFVNTLQKPAEDFSYTEIETLAKMLNVIIEVFDLTADVPRLLIRYPNVQSVYHDYDEGYSHCLPLLSVVPCNYLPVF</sequence>
<dbReference type="Proteomes" id="UP000046395">
    <property type="component" value="Unassembled WGS sequence"/>
</dbReference>
<dbReference type="AlphaFoldDB" id="A0A5S6QVB1"/>
<proteinExistence type="predicted"/>
<dbReference type="STRING" id="70415.A0A5S6QVB1"/>